<feature type="compositionally biased region" description="Polar residues" evidence="1">
    <location>
        <begin position="91"/>
        <end position="101"/>
    </location>
</feature>
<dbReference type="AlphaFoldDB" id="J4WKR9"/>
<gene>
    <name evidence="2" type="ORF">BBA_01204</name>
</gene>
<protein>
    <submittedName>
        <fullName evidence="2">Uncharacterized protein</fullName>
    </submittedName>
</protein>
<dbReference type="HOGENOM" id="CLU_2291177_0_0_1"/>
<name>J4WKR9_BEAB2</name>
<proteinExistence type="predicted"/>
<feature type="region of interest" description="Disordered" evidence="1">
    <location>
        <begin position="77"/>
        <end position="101"/>
    </location>
</feature>
<accession>J4WKR9</accession>
<dbReference type="GeneID" id="19884216"/>
<organism evidence="2 3">
    <name type="scientific">Beauveria bassiana (strain ARSEF 2860)</name>
    <name type="common">White muscardine disease fungus</name>
    <name type="synonym">Tritirachium shiotae</name>
    <dbReference type="NCBI Taxonomy" id="655819"/>
    <lineage>
        <taxon>Eukaryota</taxon>
        <taxon>Fungi</taxon>
        <taxon>Dikarya</taxon>
        <taxon>Ascomycota</taxon>
        <taxon>Pezizomycotina</taxon>
        <taxon>Sordariomycetes</taxon>
        <taxon>Hypocreomycetidae</taxon>
        <taxon>Hypocreales</taxon>
        <taxon>Cordycipitaceae</taxon>
        <taxon>Beauveria</taxon>
    </lineage>
</organism>
<evidence type="ECO:0000313" key="3">
    <source>
        <dbReference type="Proteomes" id="UP000002762"/>
    </source>
</evidence>
<sequence length="101" mass="10816">MPQAKVDNGVPAPLIINGRWQYAGSCVPLRVQGGGVVVPVSWRYVLGNVRGKRAHCLGVPTTGATFERQAASENNASNLGRTMIKPPPLGQCQSNFKRTDT</sequence>
<dbReference type="InParanoid" id="J4WKR9"/>
<evidence type="ECO:0000313" key="2">
    <source>
        <dbReference type="EMBL" id="EJP70335.1"/>
    </source>
</evidence>
<dbReference type="RefSeq" id="XP_008594523.1">
    <property type="nucleotide sequence ID" value="XM_008596301.1"/>
</dbReference>
<dbReference type="EMBL" id="JH725151">
    <property type="protein sequence ID" value="EJP70335.1"/>
    <property type="molecule type" value="Genomic_DNA"/>
</dbReference>
<keyword evidence="3" id="KW-1185">Reference proteome</keyword>
<reference evidence="2 3" key="1">
    <citation type="journal article" date="2012" name="Sci. Rep.">
        <title>Genomic perspectives on the evolution of fungal entomopathogenicity in Beauveria bassiana.</title>
        <authorList>
            <person name="Xiao G."/>
            <person name="Ying S.H."/>
            <person name="Zheng P."/>
            <person name="Wang Z.L."/>
            <person name="Zhang S."/>
            <person name="Xie X.Q."/>
            <person name="Shang Y."/>
            <person name="St Leger R.J."/>
            <person name="Zhao G.P."/>
            <person name="Wang C."/>
            <person name="Feng M.G."/>
        </authorList>
    </citation>
    <scope>NUCLEOTIDE SEQUENCE [LARGE SCALE GENOMIC DNA]</scope>
    <source>
        <strain evidence="2 3">ARSEF 2860</strain>
    </source>
</reference>
<dbReference type="Proteomes" id="UP000002762">
    <property type="component" value="Unassembled WGS sequence"/>
</dbReference>
<evidence type="ECO:0000256" key="1">
    <source>
        <dbReference type="SAM" id="MobiDB-lite"/>
    </source>
</evidence>